<feature type="signal peptide" evidence="1">
    <location>
        <begin position="1"/>
        <end position="22"/>
    </location>
</feature>
<evidence type="ECO:0000313" key="3">
    <source>
        <dbReference type="Proteomes" id="UP000427906"/>
    </source>
</evidence>
<gene>
    <name evidence="2" type="ORF">DSCA_48190</name>
</gene>
<name>A0A5K7YSE9_9BACT</name>
<dbReference type="KEGG" id="dalk:DSCA_48190"/>
<keyword evidence="3" id="KW-1185">Reference proteome</keyword>
<reference evidence="2 3" key="1">
    <citation type="submission" date="2019-11" db="EMBL/GenBank/DDBJ databases">
        <title>Comparative genomics of hydrocarbon-degrading Desulfosarcina strains.</title>
        <authorList>
            <person name="Watanabe M."/>
            <person name="Kojima H."/>
            <person name="Fukui M."/>
        </authorList>
    </citation>
    <scope>NUCLEOTIDE SEQUENCE [LARGE SCALE GENOMIC DNA]</scope>
    <source>
        <strain evidence="2 3">PL12</strain>
    </source>
</reference>
<keyword evidence="1" id="KW-0732">Signal</keyword>
<protein>
    <recommendedName>
        <fullName evidence="4">DUF560 domain-containing protein</fullName>
    </recommendedName>
</protein>
<organism evidence="2 3">
    <name type="scientific">Desulfosarcina alkanivorans</name>
    <dbReference type="NCBI Taxonomy" id="571177"/>
    <lineage>
        <taxon>Bacteria</taxon>
        <taxon>Pseudomonadati</taxon>
        <taxon>Thermodesulfobacteriota</taxon>
        <taxon>Desulfobacteria</taxon>
        <taxon>Desulfobacterales</taxon>
        <taxon>Desulfosarcinaceae</taxon>
        <taxon>Desulfosarcina</taxon>
    </lineage>
</organism>
<evidence type="ECO:0008006" key="4">
    <source>
        <dbReference type="Google" id="ProtNLM"/>
    </source>
</evidence>
<dbReference type="RefSeq" id="WP_155318794.1">
    <property type="nucleotide sequence ID" value="NZ_AP021874.1"/>
</dbReference>
<feature type="chain" id="PRO_5024448692" description="DUF560 domain-containing protein" evidence="1">
    <location>
        <begin position="23"/>
        <end position="373"/>
    </location>
</feature>
<dbReference type="Proteomes" id="UP000427906">
    <property type="component" value="Chromosome"/>
</dbReference>
<evidence type="ECO:0000313" key="2">
    <source>
        <dbReference type="EMBL" id="BBO70889.1"/>
    </source>
</evidence>
<dbReference type="AlphaFoldDB" id="A0A5K7YSE9"/>
<proteinExistence type="predicted"/>
<evidence type="ECO:0000256" key="1">
    <source>
        <dbReference type="SAM" id="SignalP"/>
    </source>
</evidence>
<accession>A0A5K7YSE9</accession>
<sequence>MKPLRWIMLTTLMVSMGSVAPAMDVSVQTGMNTNFWDSDSNDRGSQTYVPVTIDAAHGDFSARVLSAFVSTRIDPSDASKNSMTTAIDTKVNLSYAVLEKFPVDILFGLDLNLPTGRTDLDSEERRMLLDPDLVTISRYGEGFNVNPTITMAKQVDRWGVGIGAGYLWRGEYDFSDSAEDFNPGDIFNVTAEGIYAFTDRWQGRLFGEMAWYGTDEIDDRDYYREGDYILAGIGVDYARTRWEAALGAQRIYRGKCEFPADSQQLATEDRAGYGDEYLADLTLRYLMNTETTLSSRLYYLMVTENDYDADDPAFIDEKQKISLSLSLKHRFSARTAGRIGLEGYLLEQGRNWYVDEDRDYRGFIVDFSLTRAF</sequence>
<dbReference type="EMBL" id="AP021874">
    <property type="protein sequence ID" value="BBO70889.1"/>
    <property type="molecule type" value="Genomic_DNA"/>
</dbReference>
<dbReference type="OrthoDB" id="8233471at2"/>